<sequence>MDLDTVLAPIHARKTIVVVGLGMVALSFIEKIREYDLEQTYEVKVFSEESHVAYNRVGLTQYFSHKNFELQYMRPRVWYDENKIHISLGDPVEEIHSERQQVRARLTGWVSYDILVLATGSSAAVPPGIPVDSVNGIFVYRTLQDLQDIVEWSQQDHVQHATVVGGGLLGLEAAKAVKDLGLQVTISERSNRLMSRQLDVEASQILQAEITKLGLAISIQDCPAELVQDSIGRLRGAHMTSKKYMETQVLIYAIGILARDQLADSCLGLSKAEHGGFAVNEHLETSLPNVYAIGECASHNDTTYGLVAPGYDMAEIVSRNLTTRRFESRKAAFKGSDMSTKLKLLGVHVASFGEYFSDESKTRALVYRDPFSGIYKKYIFTKEGKRLVGGMMVGDTNDYAKLLALVRSGQQLHSPPSELILGVQSAKENLQGADALPDETQICSCNNISKGQLRKVIRDKKCENLVQVKCFSRAGTGCGGCLPQVQEIFEAELQATGQTISNAMCAHFKYSRTELFTIGKVKQLKTFEDFIKHANNDSSHAVVGCEVCKPAIASILAGLWNEHILNPGLRSLQDTNDKYLANIQRGGLYSIIPRIAAGETTPQKLAVIAEVAKEYDLYTKITGAQRIDLMGARKQDLPSIWEKLIDGGFESGHAYGKALRAVKSCVGTTWCRYGQQDSVGFAIKLENRYKGIRSPHKLKGGVSGCVRECAEAQGKDFGCIATDKGYNVYVCGNGGSKPKHAELLVADVSEEKAVQYLDRFLAYYIMTAERLTRTARWLEKMEGGIEYLRKVVVNDHLGICKELEEHIAQLIDTYQCEWTTVVRDPDRRKLFEEFVNTSEADTSIIELVDERGQRRPADWPKEVPPMPTIDTILEKDDRGIVQNMSWVSVGQVDLFPPDEGRVVRIGDAQLAVFHAGSHWYATQNMCPHKRALVLASGLLGTNDQQRLYVSCPMHKKNFDVETGKCLVPGEQDKYKLNTFQVKIKDGQVHLYLPPVDVLNELLGSTRTIITKNMLKSKPTVVTCEETSACGNKALDW</sequence>
<comment type="pathway">
    <text evidence="4">Nitrogen metabolism; nitrate reduction (assimilation).</text>
</comment>
<dbReference type="InterPro" id="IPR007419">
    <property type="entry name" value="BFD-like_2Fe2S-bd_dom"/>
</dbReference>
<comment type="cofactor">
    <cofactor evidence="3">
        <name>FAD</name>
        <dbReference type="ChEBI" id="CHEBI:57692"/>
    </cofactor>
</comment>
<dbReference type="Pfam" id="PF18267">
    <property type="entry name" value="Rubredoxin_C"/>
    <property type="match status" value="1"/>
</dbReference>
<dbReference type="GO" id="GO:0020037">
    <property type="term" value="F:heme binding"/>
    <property type="evidence" value="ECO:0007669"/>
    <property type="project" value="InterPro"/>
</dbReference>
<dbReference type="Gene3D" id="2.102.10.10">
    <property type="entry name" value="Rieske [2Fe-2S] iron-sulphur domain"/>
    <property type="match status" value="1"/>
</dbReference>
<evidence type="ECO:0000313" key="18">
    <source>
        <dbReference type="EMBL" id="KIL69968.1"/>
    </source>
</evidence>
<dbReference type="GO" id="GO:0050660">
    <property type="term" value="F:flavin adenine dinucleotide binding"/>
    <property type="evidence" value="ECO:0007669"/>
    <property type="project" value="InterPro"/>
</dbReference>
<dbReference type="FunFam" id="3.30.413.10:FF:000007">
    <property type="entry name" value="Nitrite reductase [NAD(P)H] large subunit"/>
    <property type="match status" value="1"/>
</dbReference>
<evidence type="ECO:0000256" key="2">
    <source>
        <dbReference type="ARBA" id="ARBA00001966"/>
    </source>
</evidence>
<evidence type="ECO:0000256" key="8">
    <source>
        <dbReference type="ARBA" id="ARBA00022630"/>
    </source>
</evidence>
<dbReference type="InterPro" id="IPR006066">
    <property type="entry name" value="NO2/SO3_Rdtase_FeS/sirohaem_BS"/>
</dbReference>
<evidence type="ECO:0000259" key="17">
    <source>
        <dbReference type="PROSITE" id="PS51296"/>
    </source>
</evidence>
<dbReference type="InterPro" id="IPR017941">
    <property type="entry name" value="Rieske_2Fe-2S"/>
</dbReference>
<evidence type="ECO:0000256" key="15">
    <source>
        <dbReference type="ARBA" id="ARBA00023063"/>
    </source>
</evidence>
<organism evidence="18 19">
    <name type="scientific">Amanita muscaria (strain Koide BX008)</name>
    <dbReference type="NCBI Taxonomy" id="946122"/>
    <lineage>
        <taxon>Eukaryota</taxon>
        <taxon>Fungi</taxon>
        <taxon>Dikarya</taxon>
        <taxon>Basidiomycota</taxon>
        <taxon>Agaricomycotina</taxon>
        <taxon>Agaricomycetes</taxon>
        <taxon>Agaricomycetidae</taxon>
        <taxon>Agaricales</taxon>
        <taxon>Pluteineae</taxon>
        <taxon>Amanitaceae</taxon>
        <taxon>Amanita</taxon>
    </lineage>
</organism>
<keyword evidence="13" id="KW-0408">Iron</keyword>
<keyword evidence="10" id="KW-0479">Metal-binding</keyword>
<evidence type="ECO:0000256" key="9">
    <source>
        <dbReference type="ARBA" id="ARBA00022714"/>
    </source>
</evidence>
<dbReference type="Gene3D" id="3.30.413.10">
    <property type="entry name" value="Sulfite Reductase Hemoprotein, domain 1"/>
    <property type="match status" value="1"/>
</dbReference>
<dbReference type="InParanoid" id="A0A0C2XLJ9"/>
<dbReference type="Pfam" id="PF03460">
    <property type="entry name" value="NIR_SIR_ferr"/>
    <property type="match status" value="1"/>
</dbReference>
<dbReference type="InterPro" id="IPR036922">
    <property type="entry name" value="Rieske_2Fe-2S_sf"/>
</dbReference>
<dbReference type="InterPro" id="IPR036188">
    <property type="entry name" value="FAD/NAD-bd_sf"/>
</dbReference>
<dbReference type="UniPathway" id="UPA00653"/>
<dbReference type="Gene3D" id="3.50.50.60">
    <property type="entry name" value="FAD/NAD(P)-binding domain"/>
    <property type="match status" value="2"/>
</dbReference>
<dbReference type="HOGENOM" id="CLU_003291_0_0_1"/>
<dbReference type="Pfam" id="PF07992">
    <property type="entry name" value="Pyr_redox_2"/>
    <property type="match status" value="1"/>
</dbReference>
<evidence type="ECO:0000256" key="16">
    <source>
        <dbReference type="ARBA" id="ARBA00034078"/>
    </source>
</evidence>
<proteinExistence type="inferred from homology"/>
<gene>
    <name evidence="18" type="ORF">M378DRAFT_68672</name>
</gene>
<keyword evidence="11" id="KW-0274">FAD</keyword>
<dbReference type="SUPFAM" id="SSF55124">
    <property type="entry name" value="Nitrite/Sulfite reductase N-terminal domain-like"/>
    <property type="match status" value="1"/>
</dbReference>
<name>A0A0C2XLJ9_AMAMK</name>
<dbReference type="PROSITE" id="PS51296">
    <property type="entry name" value="RIESKE"/>
    <property type="match status" value="1"/>
</dbReference>
<evidence type="ECO:0000256" key="6">
    <source>
        <dbReference type="ARBA" id="ARBA00022485"/>
    </source>
</evidence>
<evidence type="ECO:0000256" key="11">
    <source>
        <dbReference type="ARBA" id="ARBA00022827"/>
    </source>
</evidence>
<dbReference type="Gene3D" id="3.30.390.30">
    <property type="match status" value="1"/>
</dbReference>
<evidence type="ECO:0000256" key="1">
    <source>
        <dbReference type="ARBA" id="ARBA00001929"/>
    </source>
</evidence>
<dbReference type="PANTHER" id="PTHR43809:SF1">
    <property type="entry name" value="NITRITE REDUCTASE (NADH) LARGE SUBUNIT"/>
    <property type="match status" value="1"/>
</dbReference>
<dbReference type="InterPro" id="IPR006067">
    <property type="entry name" value="NO2/SO3_Rdtase_4Fe4S_dom"/>
</dbReference>
<dbReference type="Pfam" id="PF01077">
    <property type="entry name" value="NIR_SIR"/>
    <property type="match status" value="1"/>
</dbReference>
<dbReference type="GO" id="GO:0046872">
    <property type="term" value="F:metal ion binding"/>
    <property type="evidence" value="ECO:0007669"/>
    <property type="project" value="UniProtKB-KW"/>
</dbReference>
<feature type="domain" description="Rieske" evidence="17">
    <location>
        <begin position="886"/>
        <end position="990"/>
    </location>
</feature>
<comment type="similarity">
    <text evidence="5">Belongs to the nitrite and sulfite reductase 4Fe-4S domain family.</text>
</comment>
<keyword evidence="15" id="KW-0534">Nitrate assimilation</keyword>
<evidence type="ECO:0000256" key="13">
    <source>
        <dbReference type="ARBA" id="ARBA00023004"/>
    </source>
</evidence>
<dbReference type="InterPro" id="IPR012744">
    <property type="entry name" value="Nitri_red_NirB"/>
</dbReference>
<dbReference type="GO" id="GO:0051539">
    <property type="term" value="F:4 iron, 4 sulfur cluster binding"/>
    <property type="evidence" value="ECO:0007669"/>
    <property type="project" value="UniProtKB-KW"/>
</dbReference>
<dbReference type="AlphaFoldDB" id="A0A0C2XLJ9"/>
<dbReference type="InterPro" id="IPR045854">
    <property type="entry name" value="NO2/SO3_Rdtase_4Fe4S_sf"/>
</dbReference>
<dbReference type="STRING" id="946122.A0A0C2XLJ9"/>
<dbReference type="PRINTS" id="PR00411">
    <property type="entry name" value="PNDRDTASEI"/>
</dbReference>
<dbReference type="GO" id="GO:0042128">
    <property type="term" value="P:nitrate assimilation"/>
    <property type="evidence" value="ECO:0007669"/>
    <property type="project" value="UniProtKB-UniPathway"/>
</dbReference>
<dbReference type="InterPro" id="IPR041854">
    <property type="entry name" value="BFD-like_2Fe2S-bd_dom_sf"/>
</dbReference>
<dbReference type="NCBIfam" id="TIGR02378">
    <property type="entry name" value="nirD_assim_sml"/>
    <property type="match status" value="1"/>
</dbReference>
<dbReference type="Proteomes" id="UP000054549">
    <property type="component" value="Unassembled WGS sequence"/>
</dbReference>
<dbReference type="SUPFAM" id="SSF50022">
    <property type="entry name" value="ISP domain"/>
    <property type="match status" value="1"/>
</dbReference>
<comment type="cofactor">
    <cofactor evidence="16">
        <name>[2Fe-2S] cluster</name>
        <dbReference type="ChEBI" id="CHEBI:190135"/>
    </cofactor>
</comment>
<comment type="cofactor">
    <cofactor evidence="1">
        <name>siroheme</name>
        <dbReference type="ChEBI" id="CHEBI:60052"/>
    </cofactor>
</comment>
<evidence type="ECO:0000256" key="4">
    <source>
        <dbReference type="ARBA" id="ARBA00005096"/>
    </source>
</evidence>
<dbReference type="Pfam" id="PF13806">
    <property type="entry name" value="Rieske_2"/>
    <property type="match status" value="1"/>
</dbReference>
<dbReference type="NCBIfam" id="TIGR02374">
    <property type="entry name" value="nitri_red_nirB"/>
    <property type="match status" value="1"/>
</dbReference>
<evidence type="ECO:0000256" key="5">
    <source>
        <dbReference type="ARBA" id="ARBA00010429"/>
    </source>
</evidence>
<evidence type="ECO:0000256" key="12">
    <source>
        <dbReference type="ARBA" id="ARBA00023002"/>
    </source>
</evidence>
<dbReference type="InterPro" id="IPR005117">
    <property type="entry name" value="NiRdtase/SiRdtase_haem-b_fer"/>
</dbReference>
<evidence type="ECO:0000256" key="7">
    <source>
        <dbReference type="ARBA" id="ARBA00022617"/>
    </source>
</evidence>
<evidence type="ECO:0000313" key="19">
    <source>
        <dbReference type="Proteomes" id="UP000054549"/>
    </source>
</evidence>
<dbReference type="OrthoDB" id="432169at2759"/>
<evidence type="ECO:0000256" key="10">
    <source>
        <dbReference type="ARBA" id="ARBA00022723"/>
    </source>
</evidence>
<dbReference type="NCBIfam" id="NF011565">
    <property type="entry name" value="PRK14989.1"/>
    <property type="match status" value="1"/>
</dbReference>
<dbReference type="InterPro" id="IPR052034">
    <property type="entry name" value="NasD-like"/>
</dbReference>
<dbReference type="GO" id="GO:0050661">
    <property type="term" value="F:NADP binding"/>
    <property type="evidence" value="ECO:0007669"/>
    <property type="project" value="InterPro"/>
</dbReference>
<dbReference type="GO" id="GO:0008942">
    <property type="term" value="F:nitrite reductase [NAD(P)H] activity"/>
    <property type="evidence" value="ECO:0007669"/>
    <property type="project" value="InterPro"/>
</dbReference>
<dbReference type="PANTHER" id="PTHR43809">
    <property type="entry name" value="NITRITE REDUCTASE (NADH) LARGE SUBUNIT"/>
    <property type="match status" value="1"/>
</dbReference>
<keyword evidence="9" id="KW-0001">2Fe-2S</keyword>
<accession>A0A0C2XLJ9</accession>
<dbReference type="SUPFAM" id="SSF56014">
    <property type="entry name" value="Nitrite and sulphite reductase 4Fe-4S domain-like"/>
    <property type="match status" value="1"/>
</dbReference>
<dbReference type="GO" id="GO:0051537">
    <property type="term" value="F:2 iron, 2 sulfur cluster binding"/>
    <property type="evidence" value="ECO:0007669"/>
    <property type="project" value="UniProtKB-KW"/>
</dbReference>
<keyword evidence="7" id="KW-0349">Heme</keyword>
<dbReference type="SUPFAM" id="SSF51905">
    <property type="entry name" value="FAD/NAD(P)-binding domain"/>
    <property type="match status" value="2"/>
</dbReference>
<evidence type="ECO:0000256" key="14">
    <source>
        <dbReference type="ARBA" id="ARBA00023014"/>
    </source>
</evidence>
<dbReference type="PRINTS" id="PR00368">
    <property type="entry name" value="FADPNR"/>
</dbReference>
<keyword evidence="8" id="KW-0285">Flavoprotein</keyword>
<dbReference type="Pfam" id="PF04324">
    <property type="entry name" value="Fer2_BFD"/>
    <property type="match status" value="1"/>
</dbReference>
<keyword evidence="14" id="KW-0411">Iron-sulfur</keyword>
<evidence type="ECO:0000256" key="3">
    <source>
        <dbReference type="ARBA" id="ARBA00001974"/>
    </source>
</evidence>
<comment type="cofactor">
    <cofactor evidence="2">
        <name>[4Fe-4S] cluster</name>
        <dbReference type="ChEBI" id="CHEBI:49883"/>
    </cofactor>
</comment>
<dbReference type="InterPro" id="IPR012748">
    <property type="entry name" value="Rieske-like_NirD"/>
</dbReference>
<reference evidence="18 19" key="1">
    <citation type="submission" date="2014-04" db="EMBL/GenBank/DDBJ databases">
        <title>Evolutionary Origins and Diversification of the Mycorrhizal Mutualists.</title>
        <authorList>
            <consortium name="DOE Joint Genome Institute"/>
            <consortium name="Mycorrhizal Genomics Consortium"/>
            <person name="Kohler A."/>
            <person name="Kuo A."/>
            <person name="Nagy L.G."/>
            <person name="Floudas D."/>
            <person name="Copeland A."/>
            <person name="Barry K.W."/>
            <person name="Cichocki N."/>
            <person name="Veneault-Fourrey C."/>
            <person name="LaButti K."/>
            <person name="Lindquist E.A."/>
            <person name="Lipzen A."/>
            <person name="Lundell T."/>
            <person name="Morin E."/>
            <person name="Murat C."/>
            <person name="Riley R."/>
            <person name="Ohm R."/>
            <person name="Sun H."/>
            <person name="Tunlid A."/>
            <person name="Henrissat B."/>
            <person name="Grigoriev I.V."/>
            <person name="Hibbett D.S."/>
            <person name="Martin F."/>
        </authorList>
    </citation>
    <scope>NUCLEOTIDE SEQUENCE [LARGE SCALE GENOMIC DNA]</scope>
    <source>
        <strain evidence="18 19">Koide BX008</strain>
    </source>
</reference>
<keyword evidence="19" id="KW-1185">Reference proteome</keyword>
<keyword evidence="6" id="KW-0004">4Fe-4S</keyword>
<dbReference type="InterPro" id="IPR023753">
    <property type="entry name" value="FAD/NAD-binding_dom"/>
</dbReference>
<dbReference type="Gene3D" id="1.10.10.1100">
    <property type="entry name" value="BFD-like [2Fe-2S]-binding domain"/>
    <property type="match status" value="1"/>
</dbReference>
<dbReference type="InterPro" id="IPR041575">
    <property type="entry name" value="Rubredoxin_C"/>
</dbReference>
<dbReference type="PRINTS" id="PR00397">
    <property type="entry name" value="SIROHAEM"/>
</dbReference>
<protein>
    <recommendedName>
        <fullName evidence="17">Rieske domain-containing protein</fullName>
    </recommendedName>
</protein>
<dbReference type="InterPro" id="IPR016156">
    <property type="entry name" value="FAD/NAD-linked_Rdtase_dimer_sf"/>
</dbReference>
<dbReference type="EMBL" id="KN818225">
    <property type="protein sequence ID" value="KIL69968.1"/>
    <property type="molecule type" value="Genomic_DNA"/>
</dbReference>
<dbReference type="InterPro" id="IPR036136">
    <property type="entry name" value="Nit/Sulf_reduc_fer-like_dom_sf"/>
</dbReference>
<keyword evidence="12" id="KW-0560">Oxidoreductase</keyword>